<dbReference type="Pfam" id="PF00990">
    <property type="entry name" value="GGDEF"/>
    <property type="match status" value="2"/>
</dbReference>
<dbReference type="PANTHER" id="PTHR44757:SF2">
    <property type="entry name" value="BIOFILM ARCHITECTURE MAINTENANCE PROTEIN MBAA"/>
    <property type="match status" value="1"/>
</dbReference>
<dbReference type="PROSITE" id="PS50887">
    <property type="entry name" value="GGDEF"/>
    <property type="match status" value="2"/>
</dbReference>
<dbReference type="EMBL" id="JBHTCA010000003">
    <property type="protein sequence ID" value="MFC7408179.1"/>
    <property type="molecule type" value="Genomic_DNA"/>
</dbReference>
<dbReference type="Pfam" id="PF12860">
    <property type="entry name" value="PAS_7"/>
    <property type="match status" value="1"/>
</dbReference>
<feature type="domain" description="GGDEF" evidence="2">
    <location>
        <begin position="178"/>
        <end position="321"/>
    </location>
</feature>
<dbReference type="Gene3D" id="3.30.450.20">
    <property type="entry name" value="PAS domain"/>
    <property type="match status" value="1"/>
</dbReference>
<sequence length="909" mass="99089">MQDGVDNELEALLQFLYQSPVGLVQTDAEGDITLINPMAAQLLMPLAPGGQLGNLLDVLDPVAPQLRTMLSDNGGAPGPVCEALRVHLPLPNGHTNGHATRAQPSATTLELRLVRLAADKLMASLSDVSLLEQAEQRRLEDRLRDAARIDTLTSLPNRSVALERIEAALHAARLPDGAAFAVLFVNGDRFNRINVTMGQAGGDELLRQMAARLMGMVRLGDAVARTGDGKHTPVRLSGDEFVVVMEDLRHPADASGLAARVVEVLGKPYRIGNEPVFASVSVGVTLGHGQQPNGDAVLQEASLAMREAKLAGGARHKVFTAEMRERAWWRGVVEDDLRQAVQAGQLYVVYQPIVRLGSMEAAGMEALVRWNHPVRGLVSPADFIPIAEESGLIGPVSAFVLRAACTCFVQWRQTLGHQAPGLMSVNLSRAQLSNPTLPDEVAEVLRSTGMPPACLQLEVTESLAAQDESVQARLRELKGLGLTLALDDFGTGYSSLASLHQLPVDVVKIDRSCVSQLESSEYHRVLVQATVRVARTLGMRTVAEGVETPGQAQLLQALQCDKGQGYLYGRPLTEAQATDWLRQQARPTAPAAPMPAAPPASGLPSPFACTRLQELLDHSQLAVAVFDPQERLAYANQSYRSLYWDRPEGTPTWEEVMREAYRSRKGLLIDTADIDGWLTDVRKRYRQQPLRRFESDIADGRWLRVTEETRPDGWQLCVSTDVTSLKSTEADLRRARDAAMLAAITDPLTELPNRRFVFERLQSLLALAQTSNRPLTVVLIDLDEFKAINDQHGHAVGDQVLVGFSQRLAQSVRQRDAVGRIGGEEFLLVLTDTGHEGALRVVNELRSLFAADTLPHLPPGVHIGFSTGIAQADANDTADTLWQRADRGLYRAKDSGRGRDVFVPPTPPT</sequence>
<evidence type="ECO:0000259" key="2">
    <source>
        <dbReference type="PROSITE" id="PS50887"/>
    </source>
</evidence>
<dbReference type="NCBIfam" id="TIGR00254">
    <property type="entry name" value="GGDEF"/>
    <property type="match status" value="2"/>
</dbReference>
<dbReference type="Gene3D" id="3.20.20.450">
    <property type="entry name" value="EAL domain"/>
    <property type="match status" value="1"/>
</dbReference>
<dbReference type="InterPro" id="IPR029787">
    <property type="entry name" value="Nucleotide_cyclase"/>
</dbReference>
<evidence type="ECO:0000259" key="1">
    <source>
        <dbReference type="PROSITE" id="PS50883"/>
    </source>
</evidence>
<reference evidence="4" key="1">
    <citation type="journal article" date="2019" name="Int. J. Syst. Evol. Microbiol.">
        <title>The Global Catalogue of Microorganisms (GCM) 10K type strain sequencing project: providing services to taxonomists for standard genome sequencing and annotation.</title>
        <authorList>
            <consortium name="The Broad Institute Genomics Platform"/>
            <consortium name="The Broad Institute Genome Sequencing Center for Infectious Disease"/>
            <person name="Wu L."/>
            <person name="Ma J."/>
        </authorList>
    </citation>
    <scope>NUCLEOTIDE SEQUENCE [LARGE SCALE GENOMIC DNA]</scope>
    <source>
        <strain evidence="4">CGMCC 1.12371</strain>
    </source>
</reference>
<feature type="domain" description="EAL" evidence="1">
    <location>
        <begin position="330"/>
        <end position="585"/>
    </location>
</feature>
<protein>
    <submittedName>
        <fullName evidence="3">Diguanylate cyclase domain-containing protein</fullName>
        <ecNumber evidence="3">2.7.7.65</ecNumber>
    </submittedName>
</protein>
<dbReference type="InterPro" id="IPR043128">
    <property type="entry name" value="Rev_trsase/Diguanyl_cyclase"/>
</dbReference>
<dbReference type="InterPro" id="IPR000014">
    <property type="entry name" value="PAS"/>
</dbReference>
<feature type="domain" description="GGDEF" evidence="2">
    <location>
        <begin position="773"/>
        <end position="905"/>
    </location>
</feature>
<accession>A0ABW2QGE2</accession>
<dbReference type="SMART" id="SM00091">
    <property type="entry name" value="PAS"/>
    <property type="match status" value="2"/>
</dbReference>
<dbReference type="SUPFAM" id="SSF141868">
    <property type="entry name" value="EAL domain-like"/>
    <property type="match status" value="1"/>
</dbReference>
<dbReference type="SMART" id="SM00052">
    <property type="entry name" value="EAL"/>
    <property type="match status" value="1"/>
</dbReference>
<dbReference type="CDD" id="cd01949">
    <property type="entry name" value="GGDEF"/>
    <property type="match status" value="2"/>
</dbReference>
<dbReference type="PROSITE" id="PS50883">
    <property type="entry name" value="EAL"/>
    <property type="match status" value="1"/>
</dbReference>
<organism evidence="3 4">
    <name type="scientific">Hydrogenophaga atypica</name>
    <dbReference type="NCBI Taxonomy" id="249409"/>
    <lineage>
        <taxon>Bacteria</taxon>
        <taxon>Pseudomonadati</taxon>
        <taxon>Pseudomonadota</taxon>
        <taxon>Betaproteobacteria</taxon>
        <taxon>Burkholderiales</taxon>
        <taxon>Comamonadaceae</taxon>
        <taxon>Hydrogenophaga</taxon>
    </lineage>
</organism>
<evidence type="ECO:0000313" key="3">
    <source>
        <dbReference type="EMBL" id="MFC7408179.1"/>
    </source>
</evidence>
<dbReference type="SUPFAM" id="SSF55073">
    <property type="entry name" value="Nucleotide cyclase"/>
    <property type="match status" value="2"/>
</dbReference>
<dbReference type="InterPro" id="IPR052155">
    <property type="entry name" value="Biofilm_reg_signaling"/>
</dbReference>
<dbReference type="PANTHER" id="PTHR44757">
    <property type="entry name" value="DIGUANYLATE CYCLASE DGCP"/>
    <property type="match status" value="1"/>
</dbReference>
<dbReference type="Pfam" id="PF00563">
    <property type="entry name" value="EAL"/>
    <property type="match status" value="1"/>
</dbReference>
<comment type="caution">
    <text evidence="3">The sequence shown here is derived from an EMBL/GenBank/DDBJ whole genome shotgun (WGS) entry which is preliminary data.</text>
</comment>
<dbReference type="Proteomes" id="UP001596501">
    <property type="component" value="Unassembled WGS sequence"/>
</dbReference>
<dbReference type="InterPro" id="IPR035919">
    <property type="entry name" value="EAL_sf"/>
</dbReference>
<keyword evidence="3" id="KW-0808">Transferase</keyword>
<keyword evidence="3" id="KW-0548">Nucleotidyltransferase</keyword>
<dbReference type="Gene3D" id="3.30.70.270">
    <property type="match status" value="2"/>
</dbReference>
<keyword evidence="4" id="KW-1185">Reference proteome</keyword>
<dbReference type="GO" id="GO:0052621">
    <property type="term" value="F:diguanylate cyclase activity"/>
    <property type="evidence" value="ECO:0007669"/>
    <property type="project" value="UniProtKB-EC"/>
</dbReference>
<name>A0ABW2QGE2_9BURK</name>
<dbReference type="CDD" id="cd01948">
    <property type="entry name" value="EAL"/>
    <property type="match status" value="1"/>
</dbReference>
<proteinExistence type="predicted"/>
<evidence type="ECO:0000313" key="4">
    <source>
        <dbReference type="Proteomes" id="UP001596501"/>
    </source>
</evidence>
<gene>
    <name evidence="3" type="ORF">ACFQPB_04845</name>
</gene>
<dbReference type="EC" id="2.7.7.65" evidence="3"/>
<dbReference type="InterPro" id="IPR001633">
    <property type="entry name" value="EAL_dom"/>
</dbReference>
<dbReference type="RefSeq" id="WP_382220230.1">
    <property type="nucleotide sequence ID" value="NZ_JBHTCA010000003.1"/>
</dbReference>
<dbReference type="InterPro" id="IPR000160">
    <property type="entry name" value="GGDEF_dom"/>
</dbReference>
<dbReference type="SMART" id="SM00267">
    <property type="entry name" value="GGDEF"/>
    <property type="match status" value="2"/>
</dbReference>